<keyword evidence="1" id="KW-0472">Membrane</keyword>
<gene>
    <name evidence="2" type="ORF">RM539_17030</name>
</gene>
<evidence type="ECO:0000256" key="1">
    <source>
        <dbReference type="SAM" id="Phobius"/>
    </source>
</evidence>
<dbReference type="RefSeq" id="WP_311504626.1">
    <property type="nucleotide sequence ID" value="NZ_JAVRHK010000018.1"/>
</dbReference>
<dbReference type="EMBL" id="JAVRHK010000018">
    <property type="protein sequence ID" value="MDT0678290.1"/>
    <property type="molecule type" value="Genomic_DNA"/>
</dbReference>
<feature type="transmembrane region" description="Helical" evidence="1">
    <location>
        <begin position="188"/>
        <end position="205"/>
    </location>
</feature>
<comment type="caution">
    <text evidence="2">The sequence shown here is derived from an EMBL/GenBank/DDBJ whole genome shotgun (WGS) entry which is preliminary data.</text>
</comment>
<sequence length="213" mass="23415">MENKKYLNDLSEIREMMNRSSRFISLSGLAGVFAGIYAIIGAVLANILLSNHGSLYVSGDSSLNVDAEDPALQSSLTVIAVVVLVLAVATAILLTTRKAKKNNQKIWDNTSKRLVINFFAPLTAGGLFCLVLLQYELVGLIAPAMLLFYGMALINASKYTFNDLRSLGYANVMLGLIATQFIDYGLYFWALGFGVFHIIYGGVMYNKYERKKA</sequence>
<keyword evidence="3" id="KW-1185">Reference proteome</keyword>
<feature type="transmembrane region" description="Helical" evidence="1">
    <location>
        <begin position="114"/>
        <end position="133"/>
    </location>
</feature>
<feature type="transmembrane region" description="Helical" evidence="1">
    <location>
        <begin position="139"/>
        <end position="157"/>
    </location>
</feature>
<evidence type="ECO:0000313" key="3">
    <source>
        <dbReference type="Proteomes" id="UP001262582"/>
    </source>
</evidence>
<reference evidence="2 3" key="1">
    <citation type="submission" date="2023-09" db="EMBL/GenBank/DDBJ databases">
        <authorList>
            <person name="Rey-Velasco X."/>
        </authorList>
    </citation>
    <scope>NUCLEOTIDE SEQUENCE [LARGE SCALE GENOMIC DNA]</scope>
    <source>
        <strain evidence="2 3">F117</strain>
    </source>
</reference>
<feature type="transmembrane region" description="Helical" evidence="1">
    <location>
        <begin position="23"/>
        <end position="50"/>
    </location>
</feature>
<protein>
    <recommendedName>
        <fullName evidence="4">Beta-carotene 15,15'-monooxygenase</fullName>
    </recommendedName>
</protein>
<accession>A0ABU3DAB1</accession>
<dbReference type="Proteomes" id="UP001262582">
    <property type="component" value="Unassembled WGS sequence"/>
</dbReference>
<name>A0ABU3DAB1_9FLAO</name>
<evidence type="ECO:0000313" key="2">
    <source>
        <dbReference type="EMBL" id="MDT0678290.1"/>
    </source>
</evidence>
<organism evidence="2 3">
    <name type="scientific">Autumnicola musiva</name>
    <dbReference type="NCBI Taxonomy" id="3075589"/>
    <lineage>
        <taxon>Bacteria</taxon>
        <taxon>Pseudomonadati</taxon>
        <taxon>Bacteroidota</taxon>
        <taxon>Flavobacteriia</taxon>
        <taxon>Flavobacteriales</taxon>
        <taxon>Flavobacteriaceae</taxon>
        <taxon>Autumnicola</taxon>
    </lineage>
</organism>
<proteinExistence type="predicted"/>
<feature type="transmembrane region" description="Helical" evidence="1">
    <location>
        <begin position="70"/>
        <end position="94"/>
    </location>
</feature>
<feature type="transmembrane region" description="Helical" evidence="1">
    <location>
        <begin position="164"/>
        <end position="182"/>
    </location>
</feature>
<keyword evidence="1" id="KW-1133">Transmembrane helix</keyword>
<keyword evidence="1" id="KW-0812">Transmembrane</keyword>
<evidence type="ECO:0008006" key="4">
    <source>
        <dbReference type="Google" id="ProtNLM"/>
    </source>
</evidence>